<dbReference type="NCBIfam" id="TIGR04409">
    <property type="entry name" value="LptC_YrbK"/>
    <property type="match status" value="1"/>
</dbReference>
<evidence type="ECO:0000256" key="3">
    <source>
        <dbReference type="ARBA" id="ARBA00022692"/>
    </source>
</evidence>
<keyword evidence="1" id="KW-1003">Cell membrane</keyword>
<dbReference type="Proteomes" id="UP000318542">
    <property type="component" value="Unassembled WGS sequence"/>
</dbReference>
<dbReference type="PANTHER" id="PTHR37481:SF1">
    <property type="entry name" value="LIPOPOLYSACCHARIDE EXPORT SYSTEM PROTEIN LPTC"/>
    <property type="match status" value="1"/>
</dbReference>
<evidence type="ECO:0000256" key="1">
    <source>
        <dbReference type="ARBA" id="ARBA00022475"/>
    </source>
</evidence>
<proteinExistence type="predicted"/>
<keyword evidence="2" id="KW-0997">Cell inner membrane</keyword>
<dbReference type="GO" id="GO:0030288">
    <property type="term" value="C:outer membrane-bounded periplasmic space"/>
    <property type="evidence" value="ECO:0007669"/>
    <property type="project" value="TreeGrafter"/>
</dbReference>
<comment type="caution">
    <text evidence="7">The sequence shown here is derived from an EMBL/GenBank/DDBJ whole genome shotgun (WGS) entry which is preliminary data.</text>
</comment>
<evidence type="ECO:0000313" key="8">
    <source>
        <dbReference type="Proteomes" id="UP000318542"/>
    </source>
</evidence>
<evidence type="ECO:0000256" key="5">
    <source>
        <dbReference type="ARBA" id="ARBA00023136"/>
    </source>
</evidence>
<dbReference type="PANTHER" id="PTHR37481">
    <property type="entry name" value="LIPOPOLYSACCHARIDE EXPORT SYSTEM PROTEIN LPTC"/>
    <property type="match status" value="1"/>
</dbReference>
<accession>A0A554WY14</accession>
<dbReference type="InterPro" id="IPR052363">
    <property type="entry name" value="LPS_export_LptC"/>
</dbReference>
<sequence>MTTASATRTPAAPRARWPRLWERLSLYLPVGLMGALALLSYGIVKRLPEPPRPTPTPLAEGQPDYQLERFTWRRYDADGRLESTLTGAQLEHHPASGTVWVREAHLERWDRERNTHSVAQARELRTDDARTVYVLRGDVRLVRAASPGAEKAKATPSLTLEGQTLTWHTEQRVLESPLPVRVVRGRDVLTGNRLHYDERNGIVDLRGQVRATLVARSARPQ</sequence>
<keyword evidence="4 6" id="KW-1133">Transmembrane helix</keyword>
<keyword evidence="5 6" id="KW-0472">Membrane</keyword>
<dbReference type="InterPro" id="IPR010664">
    <property type="entry name" value="LipoPS_assembly_LptC-rel"/>
</dbReference>
<keyword evidence="3 6" id="KW-0812">Transmembrane</keyword>
<organism evidence="7 8">
    <name type="scientific">Tepidimonas thermarum</name>
    <dbReference type="NCBI Taxonomy" id="335431"/>
    <lineage>
        <taxon>Bacteria</taxon>
        <taxon>Pseudomonadati</taxon>
        <taxon>Pseudomonadota</taxon>
        <taxon>Betaproteobacteria</taxon>
        <taxon>Burkholderiales</taxon>
        <taxon>Tepidimonas</taxon>
    </lineage>
</organism>
<reference evidence="7 8" key="1">
    <citation type="submission" date="2019-07" db="EMBL/GenBank/DDBJ databases">
        <title>Tepidimonas thermarum AA-1 draft genome.</title>
        <authorList>
            <person name="Da Costa M.S."/>
            <person name="Froufe H.J.C."/>
            <person name="Egas C."/>
            <person name="Albuquerque L."/>
        </authorList>
    </citation>
    <scope>NUCLEOTIDE SEQUENCE [LARGE SCALE GENOMIC DNA]</scope>
    <source>
        <strain evidence="7 8">AA-1</strain>
    </source>
</reference>
<dbReference type="Pfam" id="PF06835">
    <property type="entry name" value="LptC"/>
    <property type="match status" value="1"/>
</dbReference>
<feature type="transmembrane region" description="Helical" evidence="6">
    <location>
        <begin position="26"/>
        <end position="44"/>
    </location>
</feature>
<name>A0A554WY14_9BURK</name>
<dbReference type="GO" id="GO:0015221">
    <property type="term" value="F:lipopolysaccharide transmembrane transporter activity"/>
    <property type="evidence" value="ECO:0007669"/>
    <property type="project" value="InterPro"/>
</dbReference>
<evidence type="ECO:0000256" key="4">
    <source>
        <dbReference type="ARBA" id="ARBA00022989"/>
    </source>
</evidence>
<evidence type="ECO:0000256" key="2">
    <source>
        <dbReference type="ARBA" id="ARBA00022519"/>
    </source>
</evidence>
<protein>
    <submittedName>
        <fullName evidence="7">Lipopolysaccharide export system protein LptC</fullName>
    </submittedName>
</protein>
<evidence type="ECO:0000256" key="6">
    <source>
        <dbReference type="SAM" id="Phobius"/>
    </source>
</evidence>
<dbReference type="Gene3D" id="2.60.450.10">
    <property type="entry name" value="Lipopolysaccharide (LPS) transport protein A like domain"/>
    <property type="match status" value="1"/>
</dbReference>
<keyword evidence="8" id="KW-1185">Reference proteome</keyword>
<gene>
    <name evidence="7" type="primary">lptC</name>
    <name evidence="7" type="ORF">Tther_02087</name>
</gene>
<dbReference type="InterPro" id="IPR026265">
    <property type="entry name" value="LptC"/>
</dbReference>
<dbReference type="EMBL" id="VJOL01000047">
    <property type="protein sequence ID" value="TSE28466.1"/>
    <property type="molecule type" value="Genomic_DNA"/>
</dbReference>
<dbReference type="RefSeq" id="WP_143903644.1">
    <property type="nucleotide sequence ID" value="NZ_VJOL01000047.1"/>
</dbReference>
<dbReference type="GO" id="GO:0017089">
    <property type="term" value="F:glycolipid transfer activity"/>
    <property type="evidence" value="ECO:0007669"/>
    <property type="project" value="TreeGrafter"/>
</dbReference>
<dbReference type="OrthoDB" id="5298112at2"/>
<dbReference type="AlphaFoldDB" id="A0A554WY14"/>
<evidence type="ECO:0000313" key="7">
    <source>
        <dbReference type="EMBL" id="TSE28466.1"/>
    </source>
</evidence>
<dbReference type="GO" id="GO:0005886">
    <property type="term" value="C:plasma membrane"/>
    <property type="evidence" value="ECO:0007669"/>
    <property type="project" value="InterPro"/>
</dbReference>